<dbReference type="GeneID" id="8771862"/>
<organism evidence="8 9">
    <name type="scientific">Methanobrevibacter ruminantium (strain ATCC 35063 / DSM 1093 / JCM 13430 / OCM 146 / M1)</name>
    <name type="common">Methanobacterium ruminantium</name>
    <dbReference type="NCBI Taxonomy" id="634498"/>
    <lineage>
        <taxon>Archaea</taxon>
        <taxon>Methanobacteriati</taxon>
        <taxon>Methanobacteriota</taxon>
        <taxon>Methanomada group</taxon>
        <taxon>Methanobacteria</taxon>
        <taxon>Methanobacteriales</taxon>
        <taxon>Methanobacteriaceae</taxon>
        <taxon>Methanobrevibacter</taxon>
    </lineage>
</organism>
<evidence type="ECO:0000256" key="5">
    <source>
        <dbReference type="ARBA" id="ARBA00022944"/>
    </source>
</evidence>
<comment type="similarity">
    <text evidence="2">Belongs to the CDP-glycerol glycerophosphotransferase family.</text>
</comment>
<dbReference type="HOGENOM" id="CLU_003394_1_0_2"/>
<evidence type="ECO:0000256" key="6">
    <source>
        <dbReference type="ARBA" id="ARBA00023136"/>
    </source>
</evidence>
<evidence type="ECO:0000256" key="3">
    <source>
        <dbReference type="ARBA" id="ARBA00022475"/>
    </source>
</evidence>
<feature type="domain" description="Glycosyltransferase 2-like" evidence="7">
    <location>
        <begin position="6"/>
        <end position="160"/>
    </location>
</feature>
<evidence type="ECO:0000256" key="1">
    <source>
        <dbReference type="ARBA" id="ARBA00004202"/>
    </source>
</evidence>
<dbReference type="PANTHER" id="PTHR37316:SF3">
    <property type="entry name" value="TEICHOIC ACID GLYCEROL-PHOSPHATE TRANSFERASE"/>
    <property type="match status" value="1"/>
</dbReference>
<dbReference type="eggNOG" id="arCOG04827">
    <property type="taxonomic scope" value="Archaea"/>
</dbReference>
<name>D3E1E6_METRM</name>
<dbReference type="KEGG" id="mru:mru_2181"/>
<dbReference type="InterPro" id="IPR029044">
    <property type="entry name" value="Nucleotide-diphossugar_trans"/>
</dbReference>
<dbReference type="CAZy" id="GT2">
    <property type="family name" value="Glycosyltransferase Family 2"/>
</dbReference>
<dbReference type="EMBL" id="CP001719">
    <property type="protein sequence ID" value="ADC48031.1"/>
    <property type="molecule type" value="Genomic_DNA"/>
</dbReference>
<evidence type="ECO:0000313" key="9">
    <source>
        <dbReference type="Proteomes" id="UP000008680"/>
    </source>
</evidence>
<dbReference type="CDD" id="cd00761">
    <property type="entry name" value="Glyco_tranf_GTA_type"/>
    <property type="match status" value="1"/>
</dbReference>
<dbReference type="InterPro" id="IPR043148">
    <property type="entry name" value="TagF_C"/>
</dbReference>
<dbReference type="Gene3D" id="3.40.50.12580">
    <property type="match status" value="1"/>
</dbReference>
<dbReference type="InterPro" id="IPR007554">
    <property type="entry name" value="Glycerophosphate_synth"/>
</dbReference>
<dbReference type="RefSeq" id="WP_012956979.1">
    <property type="nucleotide sequence ID" value="NC_013790.1"/>
</dbReference>
<evidence type="ECO:0000313" key="8">
    <source>
        <dbReference type="EMBL" id="ADC48031.1"/>
    </source>
</evidence>
<keyword evidence="4 8" id="KW-0808">Transferase</keyword>
<dbReference type="PANTHER" id="PTHR37316">
    <property type="entry name" value="TEICHOIC ACID GLYCEROL-PHOSPHATE PRIMASE"/>
    <property type="match status" value="1"/>
</dbReference>
<dbReference type="eggNOG" id="arCOG01381">
    <property type="taxonomic scope" value="Archaea"/>
</dbReference>
<dbReference type="PATRIC" id="fig|634498.28.peg.2182"/>
<proteinExistence type="inferred from homology"/>
<comment type="subcellular location">
    <subcellularLocation>
        <location evidence="1">Cell membrane</location>
        <topology evidence="1">Peripheral membrane protein</topology>
    </subcellularLocation>
</comment>
<dbReference type="InterPro" id="IPR051612">
    <property type="entry name" value="Teichoic_Acid_Biosynth"/>
</dbReference>
<dbReference type="STRING" id="634498.mru_2181"/>
<accession>D3E1E6</accession>
<dbReference type="OrthoDB" id="77671at2157"/>
<dbReference type="AlphaFoldDB" id="D3E1E6"/>
<keyword evidence="6" id="KW-0472">Membrane</keyword>
<reference evidence="8 9" key="1">
    <citation type="journal article" date="2010" name="PLoS ONE">
        <title>The genome sequence of the rumen methanogen Methanobrevibacter ruminantium reveals new possibilities for controlling ruminant methane emissions.</title>
        <authorList>
            <person name="Leahy S.C."/>
            <person name="Kelly W.J."/>
            <person name="Altermann E."/>
            <person name="Ronimus R.S."/>
            <person name="Yeoman C.J."/>
            <person name="Pacheco D.M."/>
            <person name="Li D."/>
            <person name="Kong Z."/>
            <person name="McTavish S."/>
            <person name="Sang C."/>
            <person name="Lambie S.C."/>
            <person name="Janssen P.H."/>
            <person name="Dey D."/>
            <person name="Attwood G.T."/>
        </authorList>
    </citation>
    <scope>NUCLEOTIDE SEQUENCE [LARGE SCALE GENOMIC DNA]</scope>
    <source>
        <strain evidence="9">ATCC 35063 / DSM 1093 / JCM 13430 / OCM 146 / M1</strain>
    </source>
</reference>
<dbReference type="Gene3D" id="3.90.550.10">
    <property type="entry name" value="Spore Coat Polysaccharide Biosynthesis Protein SpsA, Chain A"/>
    <property type="match status" value="1"/>
</dbReference>
<dbReference type="Gene3D" id="3.40.50.11820">
    <property type="match status" value="1"/>
</dbReference>
<dbReference type="SUPFAM" id="SSF53448">
    <property type="entry name" value="Nucleotide-diphospho-sugar transferases"/>
    <property type="match status" value="1"/>
</dbReference>
<gene>
    <name evidence="8" type="ordered locus">mru_2181</name>
</gene>
<dbReference type="SUPFAM" id="SSF53756">
    <property type="entry name" value="UDP-Glycosyltransferase/glycogen phosphorylase"/>
    <property type="match status" value="1"/>
</dbReference>
<evidence type="ECO:0000256" key="2">
    <source>
        <dbReference type="ARBA" id="ARBA00010488"/>
    </source>
</evidence>
<dbReference type="GO" id="GO:0047355">
    <property type="term" value="F:CDP-glycerol glycerophosphotransferase activity"/>
    <property type="evidence" value="ECO:0007669"/>
    <property type="project" value="InterPro"/>
</dbReference>
<keyword evidence="9" id="KW-1185">Reference proteome</keyword>
<keyword evidence="5" id="KW-0777">Teichoic acid biosynthesis</keyword>
<dbReference type="GO" id="GO:0005886">
    <property type="term" value="C:plasma membrane"/>
    <property type="evidence" value="ECO:0007669"/>
    <property type="project" value="UniProtKB-SubCell"/>
</dbReference>
<keyword evidence="3" id="KW-1003">Cell membrane</keyword>
<dbReference type="InterPro" id="IPR001173">
    <property type="entry name" value="Glyco_trans_2-like"/>
</dbReference>
<dbReference type="Proteomes" id="UP000008680">
    <property type="component" value="Chromosome"/>
</dbReference>
<evidence type="ECO:0000256" key="4">
    <source>
        <dbReference type="ARBA" id="ARBA00022679"/>
    </source>
</evidence>
<dbReference type="Pfam" id="PF00535">
    <property type="entry name" value="Glycos_transf_2"/>
    <property type="match status" value="1"/>
</dbReference>
<dbReference type="InterPro" id="IPR043149">
    <property type="entry name" value="TagF_N"/>
</dbReference>
<sequence>MKTRISVIIPIYNVHEFLEDCIESVLAQTINHWDLVDDYQRNLQIILVDDGSTDDSGEIAKSYAAKYENVEYRYEENQGLGHARNYGCEFAEGDYIIFIDSDDIIPPKAYERMYRIALKNDSDLTIGSVWRFNSKLTWASNIHEIAFGGTKELTHIKESPELFYDTTAWNKLIKFSFWKEHGFQFPEGILYEDIPVTMPMHYLANNVSIVYENCYLWRVRDGISKSITQTTDDLKNVEDRLYVMGLVDKFFNENVKEEELHRVKNLKWIKNDLMIFINKLKSMDIDESQEIIDLLLDYIDRNIDPKYFDEINEIEKLKYEYLFERDFDRLLKLLNYEHVNFYTLNIHSKGSDVVIEGDKDVFKTSSFIVNDFIKEGKKAKYIQKVNLEEEALEVSGFVVIPGLEAKEFKDVEYSFYLVNSENRKKIALRHEQIYLGNINSYRLRFGKKFSYKAAGYTVFVPYELIEDNEDFLGENKIIVVFKQRGVTHNIFAGNAKKNVRSRSENRAVLIGKTYMSIGYDKNNEIIINVSKARHSYDRIEIEDDDLCIFGPYDGDVFLHYNKSFISPESNIPFAYDDGNQCYRLDLDNIRSTEGQILYDNGESLVYKDKELLCLYSSKGQCVISSLLDHNIKINKFKNFSLVSEISERNNEIDIVSRLHSLDLGDRQLKSATLYFFLDKNQSSYPIAEAKIIKDVSTTQDSHIGDNAYIDDKDSEDIDSSSLNGENTYELNFKFNMNNKIITENLYHGYFDLLIRYDFGDLVFSTPIHLLDDFKALLKKKVFHFTIYRGNAWTLRIRAKKKWNWWDGRPRIYTRAYRIFKHLPINKKRIMFESMWGAKYSCNPRYLYEYIDENHPDYECIWSLNDEHIPINGNGIRVRRWTLKYFYYLATSKYFVDNVNFNERYEKREPQRYVQTMHGTPLKTLGLDVPGDFPTKASEERFIERCSRWDYITVQSEYVEDIARSCFKFDKDFLRYGYPRTSMLYTMNNEEDINKIKERMNIPLDKKVILYAPTWRKKNKVEIMLDFQSFKESLSDDYILILRLHHLMFSADFAPIEDDFVYDLSRHDSIEELYLISDILITDYSSVMFDYSILDRPIILFAYDLEDYAEKLRGFYIDIQENKPGPILFSSKEVEDAISNIEKTEEDTKYLREEFRNKFIPYECANSSEKIFNDLVSGK</sequence>
<dbReference type="Pfam" id="PF04464">
    <property type="entry name" value="Glyphos_transf"/>
    <property type="match status" value="1"/>
</dbReference>
<evidence type="ECO:0000259" key="7">
    <source>
        <dbReference type="Pfam" id="PF00535"/>
    </source>
</evidence>
<protein>
    <submittedName>
        <fullName evidence="8">Glycosyl transferase GT2 family/CDP-glycerol:poly(Glycerophosphate) glycerophosphotransferase</fullName>
    </submittedName>
</protein>